<gene>
    <name evidence="1" type="ORF">OPHB3_3890</name>
</gene>
<dbReference type="AlphaFoldDB" id="A0A0U9HFA5"/>
<accession>A0A0U9HFA5</accession>
<dbReference type="EMBL" id="BBXV01000080">
    <property type="protein sequence ID" value="GAQ19905.1"/>
    <property type="molecule type" value="Genomic_DNA"/>
</dbReference>
<comment type="caution">
    <text evidence="1">The sequence shown here is derived from an EMBL/GenBank/DDBJ whole genome shotgun (WGS) entry which is preliminary data.</text>
</comment>
<dbReference type="Proteomes" id="UP000052946">
    <property type="component" value="Unassembled WGS sequence"/>
</dbReference>
<protein>
    <submittedName>
        <fullName evidence="1">TadE-like protein</fullName>
    </submittedName>
</protein>
<organism evidence="1 2">
    <name type="scientific">Oceanobacillus picturae</name>
    <dbReference type="NCBI Taxonomy" id="171693"/>
    <lineage>
        <taxon>Bacteria</taxon>
        <taxon>Bacillati</taxon>
        <taxon>Bacillota</taxon>
        <taxon>Bacilli</taxon>
        <taxon>Bacillales</taxon>
        <taxon>Bacillaceae</taxon>
        <taxon>Oceanobacillus</taxon>
    </lineage>
</organism>
<sequence>MVLPFFMLFIVFLTTIIRISIADMALYQSVSETNEVIATHAYPADLATTAVEDILNEKLSGIHEDLDLNLAANLLTDSMEYLDINIDVNGYLQSISADLLEPVIQDKFADKVGGSFFDSSNLSIDQVTHPTSFTGDGAFIEIDASYKIDVAVPFVNKEIILKKTSYERLWAGS</sequence>
<dbReference type="OrthoDB" id="2388573at2"/>
<evidence type="ECO:0000313" key="2">
    <source>
        <dbReference type="Proteomes" id="UP000052946"/>
    </source>
</evidence>
<reference evidence="2" key="1">
    <citation type="submission" date="2015-07" db="EMBL/GenBank/DDBJ databases">
        <title>Draft Genome Sequence of Oceanobacillus picturae Heshi-B3 that Was Isolated from Fermented Rice Bran with Aging Salted Mackerel, Which Was Named Heshiko as Traditional Fermented Seafood in Japan.</title>
        <authorList>
            <person name="Akuzawa S."/>
            <person name="Nakagawa J."/>
            <person name="Kanekatsu T."/>
            <person name="Kanesaki Y."/>
            <person name="Suzuki T."/>
        </authorList>
    </citation>
    <scope>NUCLEOTIDE SEQUENCE [LARGE SCALE GENOMIC DNA]</scope>
    <source>
        <strain evidence="2">Heshi-B3</strain>
    </source>
</reference>
<name>A0A0U9HFA5_9BACI</name>
<reference evidence="1 2" key="2">
    <citation type="journal article" date="2016" name="Genome Announc.">
        <title>Draft Genome Sequence of Oceanobacillus picturae Heshi-B3, Isolated from Fermented Rice Bran in a Traditional Japanese Seafood Dish.</title>
        <authorList>
            <person name="Akuzawa S."/>
            <person name="Nagaoka J."/>
            <person name="Kanekatsu M."/>
            <person name="Kanesaki Y."/>
            <person name="Suzuki T."/>
        </authorList>
    </citation>
    <scope>NUCLEOTIDE SEQUENCE [LARGE SCALE GENOMIC DNA]</scope>
    <source>
        <strain evidence="1 2">Heshi-B3</strain>
    </source>
</reference>
<evidence type="ECO:0000313" key="1">
    <source>
        <dbReference type="EMBL" id="GAQ19905.1"/>
    </source>
</evidence>
<proteinExistence type="predicted"/>